<accession>Q39TB4</accession>
<sequence length="431" mass="46600">MDASIASFLQNPFLRTLRQASASLDLQCYVVGGCLRDLLMGRGVNDVDIAVGGGPEALSRRFAKECGGTFFWLDQERGHSRVVIKGGAGIDTFDFAPLRGEDICADLALRDFTINSLAVPLQGGVELFDPLKGETDIRAQLVRRCAESVFRDDPLRLVRAFRFAATLGFRIETETLAAITTHAPLIANSAGERIRDELFQVLCMPGTGSVFRTMGDAGLLCVLFGLSPSQVYPAAEAMDRVEAVVQSLSQLGDETAEKGCLRLQEQIQGGMTVLSLTKLAAFLTVTEADLPAAADRLKLGKTAGQLVEKLCRADTLALAERLDTVSAYTLFNACDPAGLELPLLLLARGHITESRCRELARYYLHCHIPRGGNLLLSGAEIMELLSVPPCKMVGDAHELLREAQCTGQVRTGAEASVFLRKKLLTTNEPMG</sequence>
<dbReference type="InterPro" id="IPR032828">
    <property type="entry name" value="PolyA_RNA-bd"/>
</dbReference>
<evidence type="ECO:0000256" key="2">
    <source>
        <dbReference type="ARBA" id="ARBA00007265"/>
    </source>
</evidence>
<evidence type="ECO:0000256" key="9">
    <source>
        <dbReference type="ARBA" id="ARBA00022842"/>
    </source>
</evidence>
<feature type="domain" description="Poly A polymerase head" evidence="12">
    <location>
        <begin position="28"/>
        <end position="143"/>
    </location>
</feature>
<protein>
    <submittedName>
        <fullName evidence="14">Cytidine-specific tRNA nucleotidyltransferase</fullName>
    </submittedName>
</protein>
<gene>
    <name evidence="14" type="primary">ccaC</name>
    <name evidence="14" type="ordered locus">Gmet_2285</name>
</gene>
<evidence type="ECO:0000256" key="7">
    <source>
        <dbReference type="ARBA" id="ARBA00022723"/>
    </source>
</evidence>
<dbReference type="Proteomes" id="UP000007073">
    <property type="component" value="Chromosome"/>
</dbReference>
<name>Q39TB4_GEOMG</name>
<keyword evidence="10 11" id="KW-0694">RNA-binding</keyword>
<evidence type="ECO:0000259" key="13">
    <source>
        <dbReference type="Pfam" id="PF12627"/>
    </source>
</evidence>
<dbReference type="GO" id="GO:0000049">
    <property type="term" value="F:tRNA binding"/>
    <property type="evidence" value="ECO:0007669"/>
    <property type="project" value="UniProtKB-KW"/>
</dbReference>
<feature type="domain" description="tRNA nucleotidyltransferase/poly(A) polymerase RNA and SrmB- binding" evidence="13">
    <location>
        <begin position="168"/>
        <end position="224"/>
    </location>
</feature>
<dbReference type="GO" id="GO:0016779">
    <property type="term" value="F:nucleotidyltransferase activity"/>
    <property type="evidence" value="ECO:0007669"/>
    <property type="project" value="UniProtKB-KW"/>
</dbReference>
<comment type="similarity">
    <text evidence="2 11">Belongs to the tRNA nucleotidyltransferase/poly(A) polymerase family.</text>
</comment>
<dbReference type="AlphaFoldDB" id="Q39TB4"/>
<keyword evidence="7" id="KW-0479">Metal-binding</keyword>
<evidence type="ECO:0000256" key="5">
    <source>
        <dbReference type="ARBA" id="ARBA00022694"/>
    </source>
</evidence>
<evidence type="ECO:0000256" key="4">
    <source>
        <dbReference type="ARBA" id="ARBA00022679"/>
    </source>
</evidence>
<evidence type="ECO:0000313" key="15">
    <source>
        <dbReference type="Proteomes" id="UP000007073"/>
    </source>
</evidence>
<evidence type="ECO:0000256" key="8">
    <source>
        <dbReference type="ARBA" id="ARBA00022741"/>
    </source>
</evidence>
<dbReference type="eggNOG" id="COG0617">
    <property type="taxonomic scope" value="Bacteria"/>
</dbReference>
<dbReference type="GO" id="GO:0046872">
    <property type="term" value="F:metal ion binding"/>
    <property type="evidence" value="ECO:0007669"/>
    <property type="project" value="UniProtKB-KW"/>
</dbReference>
<dbReference type="EMBL" id="CP000148">
    <property type="protein sequence ID" value="ABB32510.1"/>
    <property type="molecule type" value="Genomic_DNA"/>
</dbReference>
<keyword evidence="8" id="KW-0547">Nucleotide-binding</keyword>
<keyword evidence="6" id="KW-0548">Nucleotidyltransferase</keyword>
<keyword evidence="9" id="KW-0460">Magnesium</keyword>
<evidence type="ECO:0000256" key="10">
    <source>
        <dbReference type="ARBA" id="ARBA00022884"/>
    </source>
</evidence>
<proteinExistence type="inferred from homology"/>
<comment type="cofactor">
    <cofactor evidence="1">
        <name>Mg(2+)</name>
        <dbReference type="ChEBI" id="CHEBI:18420"/>
    </cofactor>
</comment>
<keyword evidence="4 11" id="KW-0808">Transferase</keyword>
<reference evidence="14 15" key="1">
    <citation type="submission" date="2005-10" db="EMBL/GenBank/DDBJ databases">
        <title>Complete sequence of Geobacter metallireducens GS-15.</title>
        <authorList>
            <consortium name="US DOE Joint Genome Institute"/>
            <person name="Copeland A."/>
            <person name="Lucas S."/>
            <person name="Lapidus A."/>
            <person name="Barry K."/>
            <person name="Detter J.C."/>
            <person name="Glavina T."/>
            <person name="Hammon N."/>
            <person name="Israni S."/>
            <person name="Pitluck S."/>
            <person name="Di Bartolo G."/>
            <person name="Chain P."/>
            <person name="Schmutz J."/>
            <person name="Larimer F."/>
            <person name="Land M."/>
            <person name="Kyrpides N."/>
            <person name="Ivanova N."/>
            <person name="Richardson P."/>
        </authorList>
    </citation>
    <scope>NUCLEOTIDE SEQUENCE [LARGE SCALE GENOMIC DNA]</scope>
    <source>
        <strain evidence="15">ATCC 53774 / DSM 7210 / GS-15</strain>
    </source>
</reference>
<dbReference type="Gene3D" id="3.30.460.10">
    <property type="entry name" value="Beta Polymerase, domain 2"/>
    <property type="match status" value="1"/>
</dbReference>
<dbReference type="InterPro" id="IPR043519">
    <property type="entry name" value="NT_sf"/>
</dbReference>
<dbReference type="PANTHER" id="PTHR47545:SF2">
    <property type="entry name" value="CC-ADDING TRNA NUCLEOTIDYLTRANSFERASE"/>
    <property type="match status" value="1"/>
</dbReference>
<dbReference type="KEGG" id="gme:Gmet_2285"/>
<keyword evidence="5" id="KW-0819">tRNA processing</keyword>
<evidence type="ECO:0000256" key="6">
    <source>
        <dbReference type="ARBA" id="ARBA00022695"/>
    </source>
</evidence>
<evidence type="ECO:0000256" key="3">
    <source>
        <dbReference type="ARBA" id="ARBA00022555"/>
    </source>
</evidence>
<organism evidence="14 15">
    <name type="scientific">Geobacter metallireducens (strain ATCC 53774 / DSM 7210 / GS-15)</name>
    <dbReference type="NCBI Taxonomy" id="269799"/>
    <lineage>
        <taxon>Bacteria</taxon>
        <taxon>Pseudomonadati</taxon>
        <taxon>Thermodesulfobacteriota</taxon>
        <taxon>Desulfuromonadia</taxon>
        <taxon>Geobacterales</taxon>
        <taxon>Geobacteraceae</taxon>
        <taxon>Geobacter</taxon>
    </lineage>
</organism>
<evidence type="ECO:0000259" key="12">
    <source>
        <dbReference type="Pfam" id="PF01743"/>
    </source>
</evidence>
<dbReference type="InterPro" id="IPR050124">
    <property type="entry name" value="tRNA_CCA-adding_enzyme"/>
</dbReference>
<dbReference type="RefSeq" id="WP_004514513.1">
    <property type="nucleotide sequence ID" value="NC_007517.1"/>
</dbReference>
<evidence type="ECO:0000256" key="1">
    <source>
        <dbReference type="ARBA" id="ARBA00001946"/>
    </source>
</evidence>
<dbReference type="InterPro" id="IPR002646">
    <property type="entry name" value="PolA_pol_head_dom"/>
</dbReference>
<dbReference type="GO" id="GO:0000166">
    <property type="term" value="F:nucleotide binding"/>
    <property type="evidence" value="ECO:0007669"/>
    <property type="project" value="UniProtKB-KW"/>
</dbReference>
<dbReference type="Pfam" id="PF01743">
    <property type="entry name" value="PolyA_pol"/>
    <property type="match status" value="1"/>
</dbReference>
<evidence type="ECO:0000256" key="11">
    <source>
        <dbReference type="RuleBase" id="RU003953"/>
    </source>
</evidence>
<dbReference type="Pfam" id="PF12627">
    <property type="entry name" value="PolyA_pol_RNAbd"/>
    <property type="match status" value="1"/>
</dbReference>
<dbReference type="GO" id="GO:0008033">
    <property type="term" value="P:tRNA processing"/>
    <property type="evidence" value="ECO:0007669"/>
    <property type="project" value="UniProtKB-KW"/>
</dbReference>
<dbReference type="Gene3D" id="1.10.3090.10">
    <property type="entry name" value="cca-adding enzyme, domain 2"/>
    <property type="match status" value="1"/>
</dbReference>
<dbReference type="STRING" id="269799.Gmet_2285"/>
<dbReference type="SUPFAM" id="SSF81891">
    <property type="entry name" value="Poly A polymerase C-terminal region-like"/>
    <property type="match status" value="1"/>
</dbReference>
<dbReference type="HOGENOM" id="CLU_015961_6_0_7"/>
<dbReference type="SUPFAM" id="SSF81301">
    <property type="entry name" value="Nucleotidyltransferase"/>
    <property type="match status" value="1"/>
</dbReference>
<keyword evidence="15" id="KW-1185">Reference proteome</keyword>
<dbReference type="PANTHER" id="PTHR47545">
    <property type="entry name" value="MULTIFUNCTIONAL CCA PROTEIN"/>
    <property type="match status" value="1"/>
</dbReference>
<reference evidence="14 15" key="2">
    <citation type="journal article" date="2009" name="BMC Microbiol.">
        <title>The genome sequence of Geobacter metallireducens: features of metabolism, physiology and regulation common and dissimilar to Geobacter sulfurreducens.</title>
        <authorList>
            <person name="Aklujkar M."/>
            <person name="Krushkal J."/>
            <person name="DiBartolo G."/>
            <person name="Lapidus A."/>
            <person name="Land M.L."/>
            <person name="Lovley D.R."/>
        </authorList>
    </citation>
    <scope>NUCLEOTIDE SEQUENCE [LARGE SCALE GENOMIC DNA]</scope>
    <source>
        <strain evidence="15">ATCC 53774 / DSM 7210 / GS-15</strain>
    </source>
</reference>
<evidence type="ECO:0000313" key="14">
    <source>
        <dbReference type="EMBL" id="ABB32510.1"/>
    </source>
</evidence>
<keyword evidence="3" id="KW-0820">tRNA-binding</keyword>
<dbReference type="CDD" id="cd05398">
    <property type="entry name" value="NT_ClassII-CCAase"/>
    <property type="match status" value="1"/>
</dbReference>